<dbReference type="Proteomes" id="UP000828048">
    <property type="component" value="Chromosome 4"/>
</dbReference>
<proteinExistence type="predicted"/>
<comment type="caution">
    <text evidence="1">The sequence shown here is derived from an EMBL/GenBank/DDBJ whole genome shotgun (WGS) entry which is preliminary data.</text>
</comment>
<dbReference type="EMBL" id="CM037154">
    <property type="protein sequence ID" value="KAH7860910.1"/>
    <property type="molecule type" value="Genomic_DNA"/>
</dbReference>
<name>A0ACB7Z5Q8_9ERIC</name>
<reference evidence="1 2" key="1">
    <citation type="journal article" date="2021" name="Hortic Res">
        <title>High-quality reference genome and annotation aids understanding of berry development for evergreen blueberry (Vaccinium darrowii).</title>
        <authorList>
            <person name="Yu J."/>
            <person name="Hulse-Kemp A.M."/>
            <person name="Babiker E."/>
            <person name="Staton M."/>
        </authorList>
    </citation>
    <scope>NUCLEOTIDE SEQUENCE [LARGE SCALE GENOMIC DNA]</scope>
    <source>
        <strain evidence="2">cv. NJ 8807/NJ 8810</strain>
        <tissue evidence="1">Young leaf</tissue>
    </source>
</reference>
<accession>A0ACB7Z5Q8</accession>
<keyword evidence="2" id="KW-1185">Reference proteome</keyword>
<gene>
    <name evidence="1" type="ORF">Vadar_019412</name>
</gene>
<sequence length="783" mass="87813">MGFLSLKKGFSIWVCFFALCFISVRSDSGGKGDTVGGSVLIDGKSAIGSTDTDFICATLDWWPPEKCDYGTCSWGHASLLNLDLNNIIFLNAVKAFSPLKIRLGGTLQDKVIYDTEDHRQPCLPFTKNTSELFSFTEGCLPLSRWDELNKFFNESGARVIFGLNALNGRSLQSDGSAVGAWDSTNAESFMRYTVKKDYAIYGWELGNELSGSGVGVRVAADQYASDTMSLQKLVQDIYKSNEFKPLTIAPGGFFDANWFKEFIKKSNKSANVVTHHIYNLGPGVDEHLVEKIVDPSYLDGEADTFSKLQGTLKSSTTSATAWVGEAGGAYNSGHNLVTNAFVFSFWYLDQLGMGSTYDTKTYCRQTLIGGNYGLLNTTTFVPNPDYYSALLWHRLMGENVLSTNFSGTKKIRAYAHCAKHSPGITLLLINLDNTTTVEAKVAFNRPRTLRHKHKSHGHRSKVVRQHPRKKIIDMTREEYHLMPKDGNLHSQIVMLNGKILTVNSSGHIPPLEPLNAIGHGIPDSYLDKVREVAKQFFSLPVDEKKKYSHEDGEGYGGDLIVSEKQVLDWSDRLVLKVLPVDERRPNLWPEFPTEFREVLHEYAMKIKYVLDTLFKAIAKSLNLEEDNFLSQFGDRACLFGRFNFYPPCPRPDQVLGLKPHSDRSGMTVLLQDKEVEGLHVLKDNHWFRVPIIPHALVVNVGDQMQIMTNGIIKSPIHRAVLNRNRLRISVTIANLAEPEKEIGPAEGLIDEKRPRLYRNVKNYAAINFECFQKGEVAIDTIKI</sequence>
<evidence type="ECO:0000313" key="2">
    <source>
        <dbReference type="Proteomes" id="UP000828048"/>
    </source>
</evidence>
<organism evidence="1 2">
    <name type="scientific">Vaccinium darrowii</name>
    <dbReference type="NCBI Taxonomy" id="229202"/>
    <lineage>
        <taxon>Eukaryota</taxon>
        <taxon>Viridiplantae</taxon>
        <taxon>Streptophyta</taxon>
        <taxon>Embryophyta</taxon>
        <taxon>Tracheophyta</taxon>
        <taxon>Spermatophyta</taxon>
        <taxon>Magnoliopsida</taxon>
        <taxon>eudicotyledons</taxon>
        <taxon>Gunneridae</taxon>
        <taxon>Pentapetalae</taxon>
        <taxon>asterids</taxon>
        <taxon>Ericales</taxon>
        <taxon>Ericaceae</taxon>
        <taxon>Vaccinioideae</taxon>
        <taxon>Vaccinieae</taxon>
        <taxon>Vaccinium</taxon>
    </lineage>
</organism>
<protein>
    <submittedName>
        <fullName evidence="1">Uncharacterized protein</fullName>
    </submittedName>
</protein>
<evidence type="ECO:0000313" key="1">
    <source>
        <dbReference type="EMBL" id="KAH7860910.1"/>
    </source>
</evidence>